<keyword evidence="3" id="KW-1185">Reference proteome</keyword>
<name>A0AAV7VHM8_PLEWA</name>
<sequence length="381" mass="42257">MCFLLSQHVAHDRERFPQARSKRFQPSPQFAVAILTASEECHYHFSMDSVQAQIPQEEEEDVLKEHLNDFIQTSVDHAMVASWQKLSKNLENSVVNIVSKTMLAHSAGEGRKRQISSKNIKVTQSGSDNVSHKAEDVVPHGPPSKEGLISKSVKKCMAKTKKLSVPIKITKIWDTDDEGNSPVSDVDSSEEEVGELFFPPPIKKAKLAAGSTVVLDAEGVPMFDPGDIQHPNSTEWLPAEHVADYVTARLRTSLDKQVRAKLRSECPRPALASMITATPMIDPSLLTFFTRYGKDPRKGVDKAWSTCQDKLLDIVGPLTRIFDMAESARLDQGVIDAEELSLWAQRAVSNANQKCKRGVCISCESFTEEDISAFVGLVIHY</sequence>
<feature type="region of interest" description="Disordered" evidence="1">
    <location>
        <begin position="123"/>
        <end position="148"/>
    </location>
</feature>
<proteinExistence type="predicted"/>
<dbReference type="Proteomes" id="UP001066276">
    <property type="component" value="Chromosome 2_1"/>
</dbReference>
<dbReference type="EMBL" id="JANPWB010000003">
    <property type="protein sequence ID" value="KAJ1201124.1"/>
    <property type="molecule type" value="Genomic_DNA"/>
</dbReference>
<protein>
    <submittedName>
        <fullName evidence="2">Uncharacterized protein</fullName>
    </submittedName>
</protein>
<reference evidence="2" key="1">
    <citation type="journal article" date="2022" name="bioRxiv">
        <title>Sequencing and chromosome-scale assembly of the giantPleurodeles waltlgenome.</title>
        <authorList>
            <person name="Brown T."/>
            <person name="Elewa A."/>
            <person name="Iarovenko S."/>
            <person name="Subramanian E."/>
            <person name="Araus A.J."/>
            <person name="Petzold A."/>
            <person name="Susuki M."/>
            <person name="Suzuki K.-i.T."/>
            <person name="Hayashi T."/>
            <person name="Toyoda A."/>
            <person name="Oliveira C."/>
            <person name="Osipova E."/>
            <person name="Leigh N.D."/>
            <person name="Simon A."/>
            <person name="Yun M.H."/>
        </authorList>
    </citation>
    <scope>NUCLEOTIDE SEQUENCE</scope>
    <source>
        <strain evidence="2">20211129_DDA</strain>
        <tissue evidence="2">Liver</tissue>
    </source>
</reference>
<comment type="caution">
    <text evidence="2">The sequence shown here is derived from an EMBL/GenBank/DDBJ whole genome shotgun (WGS) entry which is preliminary data.</text>
</comment>
<dbReference type="AlphaFoldDB" id="A0AAV7VHM8"/>
<evidence type="ECO:0000256" key="1">
    <source>
        <dbReference type="SAM" id="MobiDB-lite"/>
    </source>
</evidence>
<accession>A0AAV7VHM8</accession>
<organism evidence="2 3">
    <name type="scientific">Pleurodeles waltl</name>
    <name type="common">Iberian ribbed newt</name>
    <dbReference type="NCBI Taxonomy" id="8319"/>
    <lineage>
        <taxon>Eukaryota</taxon>
        <taxon>Metazoa</taxon>
        <taxon>Chordata</taxon>
        <taxon>Craniata</taxon>
        <taxon>Vertebrata</taxon>
        <taxon>Euteleostomi</taxon>
        <taxon>Amphibia</taxon>
        <taxon>Batrachia</taxon>
        <taxon>Caudata</taxon>
        <taxon>Salamandroidea</taxon>
        <taxon>Salamandridae</taxon>
        <taxon>Pleurodelinae</taxon>
        <taxon>Pleurodeles</taxon>
    </lineage>
</organism>
<evidence type="ECO:0000313" key="2">
    <source>
        <dbReference type="EMBL" id="KAJ1201124.1"/>
    </source>
</evidence>
<evidence type="ECO:0000313" key="3">
    <source>
        <dbReference type="Proteomes" id="UP001066276"/>
    </source>
</evidence>
<gene>
    <name evidence="2" type="ORF">NDU88_004939</name>
</gene>